<evidence type="ECO:0000256" key="1">
    <source>
        <dbReference type="ARBA" id="ARBA00004496"/>
    </source>
</evidence>
<evidence type="ECO:0000256" key="5">
    <source>
        <dbReference type="PROSITE-ProRule" id="PRU01006"/>
    </source>
</evidence>
<evidence type="ECO:0000256" key="2">
    <source>
        <dbReference type="ARBA" id="ARBA00022448"/>
    </source>
</evidence>
<comment type="subcellular location">
    <subcellularLocation>
        <location evidence="1">Cytoplasm</location>
    </subcellularLocation>
</comment>
<organism evidence="7">
    <name type="scientific">Spongospora subterranea</name>
    <dbReference type="NCBI Taxonomy" id="70186"/>
    <lineage>
        <taxon>Eukaryota</taxon>
        <taxon>Sar</taxon>
        <taxon>Rhizaria</taxon>
        <taxon>Endomyxa</taxon>
        <taxon>Phytomyxea</taxon>
        <taxon>Plasmodiophorida</taxon>
        <taxon>Plasmodiophoridae</taxon>
        <taxon>Spongospora</taxon>
    </lineage>
</organism>
<protein>
    <recommendedName>
        <fullName evidence="6">CNH domain-containing protein</fullName>
    </recommendedName>
</protein>
<dbReference type="GO" id="GO:0006886">
    <property type="term" value="P:intracellular protein transport"/>
    <property type="evidence" value="ECO:0007669"/>
    <property type="project" value="UniProtKB-UniRule"/>
</dbReference>
<evidence type="ECO:0000313" key="7">
    <source>
        <dbReference type="EMBL" id="CRZ01484.1"/>
    </source>
</evidence>
<feature type="repeat" description="CHCR" evidence="5">
    <location>
        <begin position="564"/>
        <end position="716"/>
    </location>
</feature>
<evidence type="ECO:0000259" key="6">
    <source>
        <dbReference type="PROSITE" id="PS50219"/>
    </source>
</evidence>
<dbReference type="GO" id="GO:0005737">
    <property type="term" value="C:cytoplasm"/>
    <property type="evidence" value="ECO:0007669"/>
    <property type="project" value="UniProtKB-SubCell"/>
</dbReference>
<sequence length="831" mass="92468">KVTCRASLTVMIDLQYNSHYNQLLRGTLTAINISPDLTKVRAGNNLGQLYEINLLTNEFRQTHVSSHALTEITGNHIILDSSKALYAVGSSTKKLDCNRTLPIKKASFIVFDGVNRLALVIKRRCSIFLVNDRGNWRPIHDVELPEMLNISCMVFDGDLICIGSTTHYTIIRLGDGPKIQAIPFYHIPVAGVPPACEILAPCGQLVLSTSSQLGVFVWPDGLPVPERFPLEWSQPPLVIRAFSSYILALLPAAIQLFSTDHSFLLQEIPLDQPNCIMSPRVPGSQGLVLASISGIGILRPMPIQQQIEYHISSLNLVRAQTMFVIGDPSPSDSKLFDIRLASHLLNHLLFRDAFQKFNLIGNGIHPRELLILFPIVNSPLVIHEHSVDSLEQFVAIRKESIASNKNLNICPEKIRVQLLDIIGRDTNEIVHEAMLESVRYFWERRNHYLDPDSLTIIDTTLLQLLVKLPSSIPPPLPSFRDLLLPTNYCLIPFSTNLLEQVSPDGLGFLFEAQGSRNGALMAWSRSGSTLALTNAVRVLSCLCPSDPVFAQFAPWVLSSDSSAAGPLLAQTPSPEAMTYLSSLGLPSLLPSYLRHMILDRGSLDPDLHTALALQYLKEEEDEEGRDQGRLLAFLTTSTAYDATTLNKALQAARSLLPRERIALLSRLQDHDAVLQVYIDELHDIDGAVRYGQTLSYPSKIGDLARLLLQHPGTPVISRSVFIQAALGMIHRHLHDLDPLLILDLLPPDMPLVDIAPLLSKMLPSATTNRRFAQIERGLSRVERFRSEKTLIEMQMKSVRIESCTLCRGCHQQINGRPFIIYGTRILHSKCS</sequence>
<dbReference type="PANTHER" id="PTHR12894:SF27">
    <property type="entry name" value="TRANSFORMING GROWTH FACTOR-BETA RECEPTOR-ASSOCIATED PROTEIN 1"/>
    <property type="match status" value="1"/>
</dbReference>
<dbReference type="Pfam" id="PF00780">
    <property type="entry name" value="CNH"/>
    <property type="match status" value="1"/>
</dbReference>
<dbReference type="GO" id="GO:0034058">
    <property type="term" value="P:endosomal vesicle fusion"/>
    <property type="evidence" value="ECO:0007669"/>
    <property type="project" value="TreeGrafter"/>
</dbReference>
<name>A0A0H5R116_9EUKA</name>
<dbReference type="PANTHER" id="PTHR12894">
    <property type="entry name" value="CNH DOMAIN CONTAINING"/>
    <property type="match status" value="1"/>
</dbReference>
<dbReference type="PROSITE" id="PS50219">
    <property type="entry name" value="CNH"/>
    <property type="match status" value="1"/>
</dbReference>
<dbReference type="InterPro" id="IPR001180">
    <property type="entry name" value="CNH_dom"/>
</dbReference>
<proteinExistence type="predicted"/>
<dbReference type="GO" id="GO:0016020">
    <property type="term" value="C:membrane"/>
    <property type="evidence" value="ECO:0007669"/>
    <property type="project" value="TreeGrafter"/>
</dbReference>
<dbReference type="SUPFAM" id="SSF69322">
    <property type="entry name" value="Tricorn protease domain 2"/>
    <property type="match status" value="1"/>
</dbReference>
<dbReference type="EMBL" id="HACM01001042">
    <property type="protein sequence ID" value="CRZ01484.1"/>
    <property type="molecule type" value="Transcribed_RNA"/>
</dbReference>
<evidence type="ECO:0000256" key="4">
    <source>
        <dbReference type="ARBA" id="ARBA00022927"/>
    </source>
</evidence>
<reference evidence="7" key="1">
    <citation type="submission" date="2015-04" db="EMBL/GenBank/DDBJ databases">
        <title>The genome sequence of the plant pathogenic Rhizarian Plasmodiophora brassicae reveals insights in its biotrophic life cycle and the origin of chitin synthesis.</title>
        <authorList>
            <person name="Schwelm A."/>
            <person name="Fogelqvist J."/>
            <person name="Knaust A."/>
            <person name="Julke S."/>
            <person name="Lilja T."/>
            <person name="Dhandapani V."/>
            <person name="Bonilla-Rosso G."/>
            <person name="Karlsson M."/>
            <person name="Shevchenko A."/>
            <person name="Choi S.R."/>
            <person name="Kim H.G."/>
            <person name="Park J.Y."/>
            <person name="Lim Y.P."/>
            <person name="Ludwig-Muller J."/>
            <person name="Dixelius C."/>
        </authorList>
    </citation>
    <scope>NUCLEOTIDE SEQUENCE</scope>
    <source>
        <tissue evidence="7">Potato root galls</tissue>
    </source>
</reference>
<accession>A0A0H5R116</accession>
<feature type="domain" description="CNH" evidence="6">
    <location>
        <begin position="1"/>
        <end position="283"/>
    </location>
</feature>
<dbReference type="InterPro" id="IPR032914">
    <property type="entry name" value="Vam6/VPS39/TRAP1"/>
</dbReference>
<dbReference type="InterPro" id="IPR000547">
    <property type="entry name" value="Clathrin_H-chain/VPS_repeat"/>
</dbReference>
<feature type="non-terminal residue" evidence="7">
    <location>
        <position position="1"/>
    </location>
</feature>
<keyword evidence="4" id="KW-0653">Protein transport</keyword>
<evidence type="ECO:0000256" key="3">
    <source>
        <dbReference type="ARBA" id="ARBA00022490"/>
    </source>
</evidence>
<dbReference type="GO" id="GO:0006914">
    <property type="term" value="P:autophagy"/>
    <property type="evidence" value="ECO:0007669"/>
    <property type="project" value="TreeGrafter"/>
</dbReference>
<keyword evidence="2" id="KW-0813">Transport</keyword>
<keyword evidence="3" id="KW-0963">Cytoplasm</keyword>
<dbReference type="PROSITE" id="PS50236">
    <property type="entry name" value="CHCR"/>
    <property type="match status" value="1"/>
</dbReference>
<dbReference type="InterPro" id="IPR055358">
    <property type="entry name" value="CHCR"/>
</dbReference>
<dbReference type="AlphaFoldDB" id="A0A0H5R116"/>
<dbReference type="Pfam" id="PF00637">
    <property type="entry name" value="Clathrin"/>
    <property type="match status" value="1"/>
</dbReference>